<accession>A0A5C6RYZ5</accession>
<evidence type="ECO:0000313" key="1">
    <source>
        <dbReference type="EMBL" id="TXB67314.1"/>
    </source>
</evidence>
<dbReference type="EMBL" id="VOOS01000001">
    <property type="protein sequence ID" value="TXB67314.1"/>
    <property type="molecule type" value="Genomic_DNA"/>
</dbReference>
<dbReference type="RefSeq" id="WP_147098733.1">
    <property type="nucleotide sequence ID" value="NZ_VOOS01000001.1"/>
</dbReference>
<organism evidence="1 2">
    <name type="scientific">Vicingus serpentipes</name>
    <dbReference type="NCBI Taxonomy" id="1926625"/>
    <lineage>
        <taxon>Bacteria</taxon>
        <taxon>Pseudomonadati</taxon>
        <taxon>Bacteroidota</taxon>
        <taxon>Flavobacteriia</taxon>
        <taxon>Flavobacteriales</taxon>
        <taxon>Vicingaceae</taxon>
        <taxon>Vicingus</taxon>
    </lineage>
</organism>
<keyword evidence="2" id="KW-1185">Reference proteome</keyword>
<dbReference type="AlphaFoldDB" id="A0A5C6RYZ5"/>
<name>A0A5C6RYZ5_9FLAO</name>
<reference evidence="1 2" key="1">
    <citation type="submission" date="2019-08" db="EMBL/GenBank/DDBJ databases">
        <title>Genome of Vicingus serpentipes NCIMB 15042.</title>
        <authorList>
            <person name="Bowman J.P."/>
        </authorList>
    </citation>
    <scope>NUCLEOTIDE SEQUENCE [LARGE SCALE GENOMIC DNA]</scope>
    <source>
        <strain evidence="1 2">NCIMB 15042</strain>
    </source>
</reference>
<dbReference type="Proteomes" id="UP000321721">
    <property type="component" value="Unassembled WGS sequence"/>
</dbReference>
<comment type="caution">
    <text evidence="1">The sequence shown here is derived from an EMBL/GenBank/DDBJ whole genome shotgun (WGS) entry which is preliminary data.</text>
</comment>
<sequence>MTGKVLFSVDDLEDCNPSKKDGTITTKCCDFHKITFDNNINSFSSITDFSFINLDLIAIQIPQLIELIKVKEASISFFHNLPPPLSGIELLKTIQLFRL</sequence>
<proteinExistence type="predicted"/>
<protein>
    <submittedName>
        <fullName evidence="1">Uncharacterized protein</fullName>
    </submittedName>
</protein>
<evidence type="ECO:0000313" key="2">
    <source>
        <dbReference type="Proteomes" id="UP000321721"/>
    </source>
</evidence>
<gene>
    <name evidence="1" type="ORF">FRY74_03760</name>
</gene>